<evidence type="ECO:0000313" key="3">
    <source>
        <dbReference type="Proteomes" id="UP001283361"/>
    </source>
</evidence>
<dbReference type="Proteomes" id="UP001283361">
    <property type="component" value="Unassembled WGS sequence"/>
</dbReference>
<proteinExistence type="predicted"/>
<evidence type="ECO:0000256" key="1">
    <source>
        <dbReference type="SAM" id="MobiDB-lite"/>
    </source>
</evidence>
<accession>A0AAE1AXF1</accession>
<comment type="caution">
    <text evidence="2">The sequence shown here is derived from an EMBL/GenBank/DDBJ whole genome shotgun (WGS) entry which is preliminary data.</text>
</comment>
<gene>
    <name evidence="2" type="ORF">RRG08_045459</name>
</gene>
<sequence>MVESRCENYRHRLQSALKSRVTRLGAISDNSRSKTSKKQDSRPVHSSGPLQVISFQLGGSISSCLPLPRSIVQPVFLDLDCSGFDLDINYGETKRSHEHPDMIIIGELSAK</sequence>
<reference evidence="2" key="1">
    <citation type="journal article" date="2023" name="G3 (Bethesda)">
        <title>A reference genome for the long-term kleptoplast-retaining sea slug Elysia crispata morphotype clarki.</title>
        <authorList>
            <person name="Eastman K.E."/>
            <person name="Pendleton A.L."/>
            <person name="Shaikh M.A."/>
            <person name="Suttiyut T."/>
            <person name="Ogas R."/>
            <person name="Tomko P."/>
            <person name="Gavelis G."/>
            <person name="Widhalm J.R."/>
            <person name="Wisecaver J.H."/>
        </authorList>
    </citation>
    <scope>NUCLEOTIDE SEQUENCE</scope>
    <source>
        <strain evidence="2">ECLA1</strain>
    </source>
</reference>
<dbReference type="EMBL" id="JAWDGP010001056">
    <property type="protein sequence ID" value="KAK3795469.1"/>
    <property type="molecule type" value="Genomic_DNA"/>
</dbReference>
<protein>
    <submittedName>
        <fullName evidence="2">Uncharacterized protein</fullName>
    </submittedName>
</protein>
<dbReference type="AlphaFoldDB" id="A0AAE1AXF1"/>
<organism evidence="2 3">
    <name type="scientific">Elysia crispata</name>
    <name type="common">lettuce slug</name>
    <dbReference type="NCBI Taxonomy" id="231223"/>
    <lineage>
        <taxon>Eukaryota</taxon>
        <taxon>Metazoa</taxon>
        <taxon>Spiralia</taxon>
        <taxon>Lophotrochozoa</taxon>
        <taxon>Mollusca</taxon>
        <taxon>Gastropoda</taxon>
        <taxon>Heterobranchia</taxon>
        <taxon>Euthyneura</taxon>
        <taxon>Panpulmonata</taxon>
        <taxon>Sacoglossa</taxon>
        <taxon>Placobranchoidea</taxon>
        <taxon>Plakobranchidae</taxon>
        <taxon>Elysia</taxon>
    </lineage>
</organism>
<feature type="region of interest" description="Disordered" evidence="1">
    <location>
        <begin position="27"/>
        <end position="47"/>
    </location>
</feature>
<keyword evidence="3" id="KW-1185">Reference proteome</keyword>
<evidence type="ECO:0000313" key="2">
    <source>
        <dbReference type="EMBL" id="KAK3795469.1"/>
    </source>
</evidence>
<name>A0AAE1AXF1_9GAST</name>